<keyword evidence="6 16" id="KW-0812">Transmembrane</keyword>
<keyword evidence="11" id="KW-0325">Glycoprotein</keyword>
<evidence type="ECO:0000256" key="1">
    <source>
        <dbReference type="ARBA" id="ARBA00004651"/>
    </source>
</evidence>
<keyword evidence="4" id="KW-0328">Glycosyltransferase</keyword>
<dbReference type="GO" id="GO:0006031">
    <property type="term" value="P:chitin biosynthetic process"/>
    <property type="evidence" value="ECO:0007669"/>
    <property type="project" value="TreeGrafter"/>
</dbReference>
<evidence type="ECO:0000256" key="6">
    <source>
        <dbReference type="ARBA" id="ARBA00022692"/>
    </source>
</evidence>
<organism evidence="19 20">
    <name type="scientific">Gymnopus androsaceus JB14</name>
    <dbReference type="NCBI Taxonomy" id="1447944"/>
    <lineage>
        <taxon>Eukaryota</taxon>
        <taxon>Fungi</taxon>
        <taxon>Dikarya</taxon>
        <taxon>Basidiomycota</taxon>
        <taxon>Agaricomycotina</taxon>
        <taxon>Agaricomycetes</taxon>
        <taxon>Agaricomycetidae</taxon>
        <taxon>Agaricales</taxon>
        <taxon>Marasmiineae</taxon>
        <taxon>Omphalotaceae</taxon>
        <taxon>Gymnopus</taxon>
    </lineage>
</organism>
<feature type="transmembrane region" description="Helical" evidence="16">
    <location>
        <begin position="1617"/>
        <end position="1640"/>
    </location>
</feature>
<name>A0A6A4IDM8_9AGAR</name>
<evidence type="ECO:0000256" key="15">
    <source>
        <dbReference type="SAM" id="MobiDB-lite"/>
    </source>
</evidence>
<dbReference type="InterPro" id="IPR014876">
    <property type="entry name" value="DEK_C"/>
</dbReference>
<keyword evidence="8 14" id="KW-0518">Myosin</keyword>
<evidence type="ECO:0000256" key="12">
    <source>
        <dbReference type="ARBA" id="ARBA00023203"/>
    </source>
</evidence>
<dbReference type="GO" id="GO:0030428">
    <property type="term" value="C:cell septum"/>
    <property type="evidence" value="ECO:0007669"/>
    <property type="project" value="TreeGrafter"/>
</dbReference>
<dbReference type="GO" id="GO:0003779">
    <property type="term" value="F:actin binding"/>
    <property type="evidence" value="ECO:0007669"/>
    <property type="project" value="UniProtKB-KW"/>
</dbReference>
<dbReference type="GO" id="GO:0005524">
    <property type="term" value="F:ATP binding"/>
    <property type="evidence" value="ECO:0007669"/>
    <property type="project" value="InterPro"/>
</dbReference>
<comment type="similarity">
    <text evidence="14">Belongs to the TRAFAC class myosin-kinesin ATPase superfamily. Myosin family.</text>
</comment>
<dbReference type="PRINTS" id="PR00193">
    <property type="entry name" value="MYOSINHEAVY"/>
</dbReference>
<dbReference type="PANTHER" id="PTHR22914:SF45">
    <property type="entry name" value="CHITIN SYNTHASE"/>
    <property type="match status" value="1"/>
</dbReference>
<protein>
    <recommendedName>
        <fullName evidence="2">chitin synthase</fullName>
        <ecNumber evidence="2">2.4.1.16</ecNumber>
    </recommendedName>
</protein>
<keyword evidence="10" id="KW-0505">Motor protein</keyword>
<dbReference type="SMART" id="SM00242">
    <property type="entry name" value="MYSc"/>
    <property type="match status" value="1"/>
</dbReference>
<reference evidence="19" key="1">
    <citation type="journal article" date="2019" name="Environ. Microbiol.">
        <title>Fungal ecological strategies reflected in gene transcription - a case study of two litter decomposers.</title>
        <authorList>
            <person name="Barbi F."/>
            <person name="Kohler A."/>
            <person name="Barry K."/>
            <person name="Baskaran P."/>
            <person name="Daum C."/>
            <person name="Fauchery L."/>
            <person name="Ihrmark K."/>
            <person name="Kuo A."/>
            <person name="LaButti K."/>
            <person name="Lipzen A."/>
            <person name="Morin E."/>
            <person name="Grigoriev I.V."/>
            <person name="Henrissat B."/>
            <person name="Lindahl B."/>
            <person name="Martin F."/>
        </authorList>
    </citation>
    <scope>NUCLEOTIDE SEQUENCE</scope>
    <source>
        <strain evidence="19">JB14</strain>
    </source>
</reference>
<evidence type="ECO:0000259" key="17">
    <source>
        <dbReference type="PROSITE" id="PS51456"/>
    </source>
</evidence>
<dbReference type="PROSITE" id="PS51998">
    <property type="entry name" value="DEK_C"/>
    <property type="match status" value="1"/>
</dbReference>
<dbReference type="InterPro" id="IPR029044">
    <property type="entry name" value="Nucleotide-diphossugar_trans"/>
</dbReference>
<keyword evidence="9 16" id="KW-0472">Membrane</keyword>
<feature type="domain" description="Myosin motor" evidence="17">
    <location>
        <begin position="12"/>
        <end position="749"/>
    </location>
</feature>
<evidence type="ECO:0000256" key="4">
    <source>
        <dbReference type="ARBA" id="ARBA00022676"/>
    </source>
</evidence>
<keyword evidence="20" id="KW-1185">Reference proteome</keyword>
<dbReference type="GO" id="GO:0016459">
    <property type="term" value="C:myosin complex"/>
    <property type="evidence" value="ECO:0007669"/>
    <property type="project" value="UniProtKB-KW"/>
</dbReference>
<keyword evidence="12 14" id="KW-0009">Actin-binding</keyword>
<accession>A0A6A4IDM8</accession>
<evidence type="ECO:0000256" key="7">
    <source>
        <dbReference type="ARBA" id="ARBA00022989"/>
    </source>
</evidence>
<gene>
    <name evidence="19" type="ORF">BT96DRAFT_914226</name>
</gene>
<feature type="transmembrane region" description="Helical" evidence="16">
    <location>
        <begin position="1589"/>
        <end position="1610"/>
    </location>
</feature>
<dbReference type="Gene3D" id="1.20.58.530">
    <property type="match status" value="1"/>
</dbReference>
<feature type="region of interest" description="Disordered" evidence="15">
    <location>
        <begin position="835"/>
        <end position="856"/>
    </location>
</feature>
<dbReference type="Gene3D" id="1.20.120.720">
    <property type="entry name" value="Myosin VI head, motor domain, U50 subdomain"/>
    <property type="match status" value="1"/>
</dbReference>
<sequence>MNRQSTIHQRLEAVTDLSKLSGVSDDVIVACIRERFMADNIYTGIGTSALVALNPHKYVTSNADNILQKYAAEYRNTTSAEEPLPPHIFQLANNVYYHMKRTTQDQSYTFQSESRRLAIKSILELSVSSPGKKGAKLINQVPAAEFVLESFGNARTLFNPNASRFGKYTELQFSERGRLTGLKTLEYYLERNRVAGAPSGERNFHIFYYLVAGATPEERQHLHLADKTAYRYLGQRNTAVRPNAAKDDDAVRFDQLKVALKTIGLSKRHVAQTCQLLAAILHLGNLEFVTDRGRNEDAAVVRNTDVCAIVADFLGVDPGELEQSLSYRSKMVKKEMCTIFLDPDGASDNRDDLAKALYSLLFSWLNEHINQRLCKDDFSTFIGLFDLPGPQNMTSRPNSLDQFCINFANERLQHWTQKRLFEAHVNEYNAEGISRFVPSTEYFDNTECVRLLQNKPGARRQPKKTNHTMVEAFQKRWGNHSSFKAGAIDRSGFPTFTVNHFNGPVTYSSENFIERNQDELNSDFVNLLRGVEGMEGTGSINPFVKGLFSGKQIATMVHPRNEDTIVAAQQNVKPMRAPSTRRKGTIKRMSTVKEGVDADDDDAANTSVFAGGSANPSSCVAGEFRAALDTLFETLDDTQSWHVFCINPNDSQLPNQLEGRSVKGQVRSMGLTEIAKRCANVFEVSMMPEEFCDRYKEGLQQATVVGGDERDKVEHAKSALGLNENDIVLGQHKVFLSQAAFHLLEDQLRSQDVEEQKRNRLRDAEAAAGLTGGDPYAPYAYPLAEGEAPWSPGHNDNFSSSNQRLPLVANASPFQRADQYDEEFGDDHSFRSEDFDARSRLTSQRDDSVSHLGSESYAPSRNMFQTTDKAALMNKEPLAGEIQEGETTEVVKESSARRKWVLLCWVLTWWVPSPCLKWVGRMKRLDVRQAWREKLAINLIIWFCCGVSIFIIAILGRVICPTEHVFSQGELSSHDSTASQVYTSIRGEVFDLGIVAANHQRIVSVVPTKSILKYGGTSSDNIFPVQISALCDGISGTVSPYVALTTTNVSDPNAAYHDFLINTNDSRPDWYFESMVTMRYTARVGFLGYTKSEISDMASSGKSVGVYDGLIYDVSPYISTPPSLIAPPGFQAPGNTNTEFMDPSVIDVFKFNNGGDITKSLNALVPNTISADVLDRQKVCLRNLFVIGKVDNRRSPQCLFAQYILLALSIVMIAVIGFKFLASINFASTRAPEDHDKFVICQVPCYTEGDASLRRTIDSLAQMKYDDKRKLLVVICDGMIVGSGNDRPTPRIVLDILGADPNLDPEPLSFLSLGEGAKQHNMGKIYSGLYERAGHVVPYLVIVKVGKPNERSRPGNRGKRDSQLILMHFLNKVRTGVAIIRAFLHILLMIHDKKLLACCGETELSNAKQSIITMMQVYEYFISHHLAKSFESLFGTVTCLPGCFSLYRLRTPDTHKPLFIANQIVQEYSENRVDTLHMKNLLHLGEDRYLTTLLLRHFPMFKTQFVRDAHAFTVAPDDWKILLSQRRRWTNSTVHNLGEVVFLENLCGFCCFSMRFVVMIDLISTIIQPVTVGYIVYLVYSVATDGEQIPTVSLIMLGAIYAMQALVFILRRKWDMIGWMVFYLLAIPVFSLILPLYSFWKMDDFSWGATRLVMGESGKKLIVHDEGKFDPKAIPLKSWTDYENELWDKESNHSIGSWVPPKKLHNEGYAESQTASLYGRETYYDPQRAYSPAPSQQMMMYPPPGYQSGRNTPQSHLMPMNTGMMYPQPTPSIYQPTPSRPTTNYLDMPISGSPDNVSSSGTPSDADINRAVENIIRVADLNSVTKREIRRQLEEHFGMDLASRKAVINAAIDRCLAEQAS</sequence>
<proteinExistence type="inferred from homology"/>
<dbReference type="Pfam" id="PF08766">
    <property type="entry name" value="DEK_C"/>
    <property type="match status" value="1"/>
</dbReference>
<dbReference type="PANTHER" id="PTHR22914">
    <property type="entry name" value="CHITIN SYNTHASE"/>
    <property type="match status" value="1"/>
</dbReference>
<evidence type="ECO:0000313" key="20">
    <source>
        <dbReference type="Proteomes" id="UP000799118"/>
    </source>
</evidence>
<comment type="catalytic activity">
    <reaction evidence="13">
        <text>[(1-&gt;4)-N-acetyl-beta-D-glucosaminyl](n) + UDP-N-acetyl-alpha-D-glucosamine = [(1-&gt;4)-N-acetyl-beta-D-glucosaminyl](n+1) + UDP + H(+)</text>
        <dbReference type="Rhea" id="RHEA:16637"/>
        <dbReference type="Rhea" id="RHEA-COMP:9593"/>
        <dbReference type="Rhea" id="RHEA-COMP:9595"/>
        <dbReference type="ChEBI" id="CHEBI:15378"/>
        <dbReference type="ChEBI" id="CHEBI:17029"/>
        <dbReference type="ChEBI" id="CHEBI:57705"/>
        <dbReference type="ChEBI" id="CHEBI:58223"/>
        <dbReference type="EC" id="2.4.1.16"/>
    </reaction>
</comment>
<dbReference type="EC" id="2.4.1.16" evidence="2"/>
<dbReference type="Gene3D" id="1.20.5.4820">
    <property type="match status" value="1"/>
</dbReference>
<evidence type="ECO:0000256" key="16">
    <source>
        <dbReference type="SAM" id="Phobius"/>
    </source>
</evidence>
<dbReference type="EMBL" id="ML769393">
    <property type="protein sequence ID" value="KAE9407833.1"/>
    <property type="molecule type" value="Genomic_DNA"/>
</dbReference>
<evidence type="ECO:0000256" key="3">
    <source>
        <dbReference type="ARBA" id="ARBA00022475"/>
    </source>
</evidence>
<dbReference type="Proteomes" id="UP000799118">
    <property type="component" value="Unassembled WGS sequence"/>
</dbReference>
<dbReference type="InterPro" id="IPR036961">
    <property type="entry name" value="Kinesin_motor_dom_sf"/>
</dbReference>
<feature type="transmembrane region" description="Helical" evidence="16">
    <location>
        <begin position="1562"/>
        <end position="1583"/>
    </location>
</feature>
<dbReference type="GO" id="GO:0005886">
    <property type="term" value="C:plasma membrane"/>
    <property type="evidence" value="ECO:0007669"/>
    <property type="project" value="UniProtKB-SubCell"/>
</dbReference>
<dbReference type="GO" id="GO:0003774">
    <property type="term" value="F:cytoskeletal motor activity"/>
    <property type="evidence" value="ECO:0007669"/>
    <property type="project" value="InterPro"/>
</dbReference>
<dbReference type="Gene3D" id="1.10.10.820">
    <property type="match status" value="1"/>
</dbReference>
<evidence type="ECO:0000256" key="10">
    <source>
        <dbReference type="ARBA" id="ARBA00023175"/>
    </source>
</evidence>
<dbReference type="SUPFAM" id="SSF52540">
    <property type="entry name" value="P-loop containing nucleoside triphosphate hydrolases"/>
    <property type="match status" value="1"/>
</dbReference>
<dbReference type="GO" id="GO:0031505">
    <property type="term" value="P:fungal-type cell wall organization"/>
    <property type="evidence" value="ECO:0007669"/>
    <property type="project" value="TreeGrafter"/>
</dbReference>
<evidence type="ECO:0000313" key="19">
    <source>
        <dbReference type="EMBL" id="KAE9407833.1"/>
    </source>
</evidence>
<feature type="transmembrane region" description="Helical" evidence="16">
    <location>
        <begin position="939"/>
        <end position="959"/>
    </location>
</feature>
<dbReference type="PROSITE" id="PS51456">
    <property type="entry name" value="MYOSIN_MOTOR"/>
    <property type="match status" value="1"/>
</dbReference>
<dbReference type="InterPro" id="IPR036037">
    <property type="entry name" value="MYSc_Myo17"/>
</dbReference>
<feature type="compositionally biased region" description="Basic and acidic residues" evidence="15">
    <location>
        <begin position="835"/>
        <end position="849"/>
    </location>
</feature>
<dbReference type="Gene3D" id="3.40.850.10">
    <property type="entry name" value="Kinesin motor domain"/>
    <property type="match status" value="1"/>
</dbReference>
<evidence type="ECO:0000256" key="13">
    <source>
        <dbReference type="ARBA" id="ARBA00048014"/>
    </source>
</evidence>
<dbReference type="Pfam" id="PF03142">
    <property type="entry name" value="Chitin_synth_2"/>
    <property type="match status" value="2"/>
</dbReference>
<dbReference type="GO" id="GO:0004100">
    <property type="term" value="F:chitin synthase activity"/>
    <property type="evidence" value="ECO:0007669"/>
    <property type="project" value="UniProtKB-EC"/>
</dbReference>
<dbReference type="Pfam" id="PF00063">
    <property type="entry name" value="Myosin_head"/>
    <property type="match status" value="1"/>
</dbReference>
<dbReference type="CDD" id="cd14879">
    <property type="entry name" value="MYSc_Myo17"/>
    <property type="match status" value="1"/>
</dbReference>
<evidence type="ECO:0000256" key="2">
    <source>
        <dbReference type="ARBA" id="ARBA00012543"/>
    </source>
</evidence>
<dbReference type="InterPro" id="IPR004835">
    <property type="entry name" value="Chitin_synth"/>
</dbReference>
<evidence type="ECO:0000256" key="14">
    <source>
        <dbReference type="PROSITE-ProRule" id="PRU00782"/>
    </source>
</evidence>
<dbReference type="Gene3D" id="1.10.10.60">
    <property type="entry name" value="Homeodomain-like"/>
    <property type="match status" value="1"/>
</dbReference>
<evidence type="ECO:0000256" key="8">
    <source>
        <dbReference type="ARBA" id="ARBA00023123"/>
    </source>
</evidence>
<feature type="transmembrane region" description="Helical" evidence="16">
    <location>
        <begin position="1200"/>
        <end position="1222"/>
    </location>
</feature>
<evidence type="ECO:0000256" key="5">
    <source>
        <dbReference type="ARBA" id="ARBA00022679"/>
    </source>
</evidence>
<evidence type="ECO:0000259" key="18">
    <source>
        <dbReference type="PROSITE" id="PS51998"/>
    </source>
</evidence>
<evidence type="ECO:0000256" key="11">
    <source>
        <dbReference type="ARBA" id="ARBA00023180"/>
    </source>
</evidence>
<feature type="region of interest" description="Actin-binding" evidence="14">
    <location>
        <begin position="628"/>
        <end position="650"/>
    </location>
</feature>
<dbReference type="SUPFAM" id="SSF109715">
    <property type="entry name" value="DEK C-terminal domain"/>
    <property type="match status" value="1"/>
</dbReference>
<dbReference type="InterPro" id="IPR001609">
    <property type="entry name" value="Myosin_head_motor_dom-like"/>
</dbReference>
<keyword evidence="5" id="KW-0808">Transferase</keyword>
<dbReference type="InterPro" id="IPR027417">
    <property type="entry name" value="P-loop_NTPase"/>
</dbReference>
<dbReference type="SUPFAM" id="SSF53448">
    <property type="entry name" value="Nucleotide-diphospho-sugar transferases"/>
    <property type="match status" value="1"/>
</dbReference>
<evidence type="ECO:0000256" key="9">
    <source>
        <dbReference type="ARBA" id="ARBA00023136"/>
    </source>
</evidence>
<dbReference type="OrthoDB" id="370884at2759"/>
<feature type="transmembrane region" description="Helical" evidence="16">
    <location>
        <begin position="900"/>
        <end position="919"/>
    </location>
</feature>
<comment type="subcellular location">
    <subcellularLocation>
        <location evidence="1">Cell membrane</location>
        <topology evidence="1">Multi-pass membrane protein</topology>
    </subcellularLocation>
</comment>
<keyword evidence="7 16" id="KW-1133">Transmembrane helix</keyword>
<feature type="domain" description="DEK-C" evidence="18">
    <location>
        <begin position="1802"/>
        <end position="1857"/>
    </location>
</feature>
<comment type="caution">
    <text evidence="14">Lacks conserved residue(s) required for the propagation of feature annotation.</text>
</comment>
<keyword evidence="3" id="KW-1003">Cell membrane</keyword>